<comment type="caution">
    <text evidence="1">The sequence shown here is derived from an EMBL/GenBank/DDBJ whole genome shotgun (WGS) entry which is preliminary data.</text>
</comment>
<evidence type="ECO:0000313" key="2">
    <source>
        <dbReference type="Proteomes" id="UP000265520"/>
    </source>
</evidence>
<protein>
    <submittedName>
        <fullName evidence="1">Uncharacterized protein</fullName>
    </submittedName>
</protein>
<evidence type="ECO:0000313" key="1">
    <source>
        <dbReference type="EMBL" id="MCI70027.1"/>
    </source>
</evidence>
<feature type="non-terminal residue" evidence="1">
    <location>
        <position position="38"/>
    </location>
</feature>
<proteinExistence type="predicted"/>
<dbReference type="AlphaFoldDB" id="A0A392UB05"/>
<reference evidence="1 2" key="1">
    <citation type="journal article" date="2018" name="Front. Plant Sci.">
        <title>Red Clover (Trifolium pratense) and Zigzag Clover (T. medium) - A Picture of Genomic Similarities and Differences.</title>
        <authorList>
            <person name="Dluhosova J."/>
            <person name="Istvanek J."/>
            <person name="Nedelnik J."/>
            <person name="Repkova J."/>
        </authorList>
    </citation>
    <scope>NUCLEOTIDE SEQUENCE [LARGE SCALE GENOMIC DNA]</scope>
    <source>
        <strain evidence="2">cv. 10/8</strain>
        <tissue evidence="1">Leaf</tissue>
    </source>
</reference>
<organism evidence="1 2">
    <name type="scientific">Trifolium medium</name>
    <dbReference type="NCBI Taxonomy" id="97028"/>
    <lineage>
        <taxon>Eukaryota</taxon>
        <taxon>Viridiplantae</taxon>
        <taxon>Streptophyta</taxon>
        <taxon>Embryophyta</taxon>
        <taxon>Tracheophyta</taxon>
        <taxon>Spermatophyta</taxon>
        <taxon>Magnoliopsida</taxon>
        <taxon>eudicotyledons</taxon>
        <taxon>Gunneridae</taxon>
        <taxon>Pentapetalae</taxon>
        <taxon>rosids</taxon>
        <taxon>fabids</taxon>
        <taxon>Fabales</taxon>
        <taxon>Fabaceae</taxon>
        <taxon>Papilionoideae</taxon>
        <taxon>50 kb inversion clade</taxon>
        <taxon>NPAAA clade</taxon>
        <taxon>Hologalegina</taxon>
        <taxon>IRL clade</taxon>
        <taxon>Trifolieae</taxon>
        <taxon>Trifolium</taxon>
    </lineage>
</organism>
<sequence length="38" mass="4307">MLTQRACQRACSLVVAEAMNFQVPDSFCHFLSLKRGTF</sequence>
<keyword evidence="2" id="KW-1185">Reference proteome</keyword>
<dbReference type="Proteomes" id="UP000265520">
    <property type="component" value="Unassembled WGS sequence"/>
</dbReference>
<accession>A0A392UB05</accession>
<dbReference type="EMBL" id="LXQA010767363">
    <property type="protein sequence ID" value="MCI70027.1"/>
    <property type="molecule type" value="Genomic_DNA"/>
</dbReference>
<name>A0A392UB05_9FABA</name>